<accession>A0A7W4J6Z8</accession>
<dbReference type="Gene3D" id="3.30.70.100">
    <property type="match status" value="1"/>
</dbReference>
<evidence type="ECO:0000313" key="2">
    <source>
        <dbReference type="EMBL" id="MBB2175855.1"/>
    </source>
</evidence>
<dbReference type="EMBL" id="JABEQH010000009">
    <property type="protein sequence ID" value="MBB2175855.1"/>
    <property type="molecule type" value="Genomic_DNA"/>
</dbReference>
<dbReference type="InterPro" id="IPR013097">
    <property type="entry name" value="Dabb"/>
</dbReference>
<dbReference type="Pfam" id="PF07876">
    <property type="entry name" value="Dabb"/>
    <property type="match status" value="1"/>
</dbReference>
<dbReference type="AlphaFoldDB" id="A0A7W4J6Z8"/>
<dbReference type="PROSITE" id="PS51502">
    <property type="entry name" value="S_R_A_B_BARREL"/>
    <property type="match status" value="1"/>
</dbReference>
<dbReference type="SUPFAM" id="SSF54909">
    <property type="entry name" value="Dimeric alpha+beta barrel"/>
    <property type="match status" value="1"/>
</dbReference>
<evidence type="ECO:0000259" key="1">
    <source>
        <dbReference type="PROSITE" id="PS51502"/>
    </source>
</evidence>
<reference evidence="2 3" key="1">
    <citation type="submission" date="2020-04" db="EMBL/GenBank/DDBJ databases">
        <title>Description of novel Gluconacetobacter.</title>
        <authorList>
            <person name="Sombolestani A."/>
        </authorList>
    </citation>
    <scope>NUCLEOTIDE SEQUENCE [LARGE SCALE GENOMIC DNA]</scope>
    <source>
        <strain evidence="2 3">LMG 21312</strain>
    </source>
</reference>
<comment type="caution">
    <text evidence="2">The sequence shown here is derived from an EMBL/GenBank/DDBJ whole genome shotgun (WGS) entry which is preliminary data.</text>
</comment>
<sequence>MMTDRIWTAMAGFGFLAVAGAATIAPALADPYSLPIASSPAGTAPPNAAAIAARQVLAQVGAATFTAPDFRPGVVRHVVLFRFLKSATPYQRAEVVRRFLELATDSRRPDGRPLVVSIETGVQNGGEGQDEGYEIAFLVTFRSEGDRNYYVGRPVVNQPGLFDPAHDAFKAFAAPYLAGVMTFDYRVAAEVSPAAAHAPAGKAGRRK</sequence>
<organism evidence="2 3">
    <name type="scientific">Gluconacetobacter johannae</name>
    <dbReference type="NCBI Taxonomy" id="112140"/>
    <lineage>
        <taxon>Bacteria</taxon>
        <taxon>Pseudomonadati</taxon>
        <taxon>Pseudomonadota</taxon>
        <taxon>Alphaproteobacteria</taxon>
        <taxon>Acetobacterales</taxon>
        <taxon>Acetobacteraceae</taxon>
        <taxon>Gluconacetobacter</taxon>
    </lineage>
</organism>
<proteinExistence type="predicted"/>
<dbReference type="SMART" id="SM00886">
    <property type="entry name" value="Dabb"/>
    <property type="match status" value="1"/>
</dbReference>
<keyword evidence="3" id="KW-1185">Reference proteome</keyword>
<gene>
    <name evidence="2" type="ORF">HLH21_07890</name>
</gene>
<name>A0A7W4J6Z8_9PROT</name>
<evidence type="ECO:0000313" key="3">
    <source>
        <dbReference type="Proteomes" id="UP000561066"/>
    </source>
</evidence>
<dbReference type="Proteomes" id="UP000561066">
    <property type="component" value="Unassembled WGS sequence"/>
</dbReference>
<feature type="domain" description="Stress-response A/B barrel" evidence="1">
    <location>
        <begin position="75"/>
        <end position="185"/>
    </location>
</feature>
<protein>
    <submittedName>
        <fullName evidence="2">Dabb family protein</fullName>
    </submittedName>
</protein>
<dbReference type="InterPro" id="IPR011008">
    <property type="entry name" value="Dimeric_a/b-barrel"/>
</dbReference>